<protein>
    <submittedName>
        <fullName evidence="1">PAS domain-containing protein</fullName>
    </submittedName>
</protein>
<dbReference type="EMBL" id="VFIY01000005">
    <property type="protein sequence ID" value="TPD61946.1"/>
    <property type="molecule type" value="Genomic_DNA"/>
</dbReference>
<proteinExistence type="predicted"/>
<sequence>MSNDSLIFPPTDSENQTHTILEDVPLTDLTRIRSKRLREIFHFWQDNLGVNRVPAWSTFDPMGFTDLLPAISVYSNEGTLEQPDFLLRLEGELSAKFFNVPTTMTKVSEIQTHKQKDYLVNHLATAIRQGEPSYIVRNLGWNKGRNYIEYEILSLPFDKNNNGIANKVLCAKVFRNKFSSLNS</sequence>
<reference evidence="2" key="1">
    <citation type="submission" date="2019-06" db="EMBL/GenBank/DDBJ databases">
        <title>The complete genome of Emcibacter congregatus ZYLT.</title>
        <authorList>
            <person name="Zhao Z."/>
        </authorList>
    </citation>
    <scope>NUCLEOTIDE SEQUENCE [LARGE SCALE GENOMIC DNA]</scope>
    <source>
        <strain evidence="2">MCCC 1A06723</strain>
    </source>
</reference>
<name>A0A501PQ84_9PROT</name>
<comment type="caution">
    <text evidence="1">The sequence shown here is derived from an EMBL/GenBank/DDBJ whole genome shotgun (WGS) entry which is preliminary data.</text>
</comment>
<dbReference type="Pfam" id="PF07310">
    <property type="entry name" value="PAS_5"/>
    <property type="match status" value="1"/>
</dbReference>
<dbReference type="Proteomes" id="UP000319148">
    <property type="component" value="Unassembled WGS sequence"/>
</dbReference>
<keyword evidence="2" id="KW-1185">Reference proteome</keyword>
<evidence type="ECO:0000313" key="2">
    <source>
        <dbReference type="Proteomes" id="UP000319148"/>
    </source>
</evidence>
<gene>
    <name evidence="1" type="ORF">FIV46_07005</name>
</gene>
<dbReference type="RefSeq" id="WP_139939825.1">
    <property type="nucleotide sequence ID" value="NZ_JBHSYP010000003.1"/>
</dbReference>
<organism evidence="1 2">
    <name type="scientific">Emcibacter nanhaiensis</name>
    <dbReference type="NCBI Taxonomy" id="1505037"/>
    <lineage>
        <taxon>Bacteria</taxon>
        <taxon>Pseudomonadati</taxon>
        <taxon>Pseudomonadota</taxon>
        <taxon>Alphaproteobacteria</taxon>
        <taxon>Emcibacterales</taxon>
        <taxon>Emcibacteraceae</taxon>
        <taxon>Emcibacter</taxon>
    </lineage>
</organism>
<dbReference type="InterPro" id="IPR009922">
    <property type="entry name" value="DUF1457"/>
</dbReference>
<evidence type="ECO:0000313" key="1">
    <source>
        <dbReference type="EMBL" id="TPD61946.1"/>
    </source>
</evidence>
<accession>A0A501PQ84</accession>
<dbReference type="AlphaFoldDB" id="A0A501PQ84"/>